<dbReference type="GO" id="GO:0016020">
    <property type="term" value="C:membrane"/>
    <property type="evidence" value="ECO:0007669"/>
    <property type="project" value="InterPro"/>
</dbReference>
<dbReference type="PANTHER" id="PTHR24421">
    <property type="entry name" value="NITRATE/NITRITE SENSOR PROTEIN NARX-RELATED"/>
    <property type="match status" value="1"/>
</dbReference>
<dbReference type="CDD" id="cd16917">
    <property type="entry name" value="HATPase_UhpB-NarQ-NarX-like"/>
    <property type="match status" value="1"/>
</dbReference>
<feature type="region of interest" description="Disordered" evidence="4">
    <location>
        <begin position="1"/>
        <end position="24"/>
    </location>
</feature>
<organism evidence="7 8">
    <name type="scientific">Streptomyces olivochromogenes</name>
    <dbReference type="NCBI Taxonomy" id="1963"/>
    <lineage>
        <taxon>Bacteria</taxon>
        <taxon>Bacillati</taxon>
        <taxon>Actinomycetota</taxon>
        <taxon>Actinomycetes</taxon>
        <taxon>Kitasatosporales</taxon>
        <taxon>Streptomycetaceae</taxon>
        <taxon>Streptomyces</taxon>
    </lineage>
</organism>
<dbReference type="InterPro" id="IPR036890">
    <property type="entry name" value="HATPase_C_sf"/>
</dbReference>
<dbReference type="PANTHER" id="PTHR24421:SF63">
    <property type="entry name" value="SENSOR HISTIDINE KINASE DESK"/>
    <property type="match status" value="1"/>
</dbReference>
<dbReference type="EMBL" id="BDQI01000005">
    <property type="protein sequence ID" value="GAX51762.1"/>
    <property type="molecule type" value="Genomic_DNA"/>
</dbReference>
<dbReference type="GO" id="GO:0046983">
    <property type="term" value="F:protein dimerization activity"/>
    <property type="evidence" value="ECO:0007669"/>
    <property type="project" value="InterPro"/>
</dbReference>
<keyword evidence="8" id="KW-1185">Reference proteome</keyword>
<evidence type="ECO:0000313" key="8">
    <source>
        <dbReference type="Proteomes" id="UP000217446"/>
    </source>
</evidence>
<keyword evidence="1" id="KW-0808">Transferase</keyword>
<dbReference type="AlphaFoldDB" id="A0A250VCF9"/>
<sequence>MVRSGRSSQAAGEQEEAEPTSGAGGLLPAPRLGRVILLAALLCYVSVTMLNILSSHVSRVEEGAALLGLFAIFGLQLHHSRPGANAASPRSKCLTLGAQALLTYLPLILFRSQWGSMAGFLAGSLLLLLSPRSAWIMYGAVGLSMLAPPLLTERPMVDTFYFVQSTLLTGLVVYGLTRLVDLIRVLHETRGELTRVAVTRERLRFARDLHDLLGYSLSAITLKGELIHRLLPAHPARAKTEVEDVLAMSRQSLADVRSVASGYRDMSLQEEISSAESVLNAADVRVTSRIRIGTVGQTLDTVFATVLREAVTNVLRHSRATHCEIVAEQDGERMSLSVSNDGVTPGYRDPSPHSGTGLGNLELRLSAVNGTLTVEREGDGTFRLTATAPLAGVDDSESLWEGPTAGNRAAA</sequence>
<feature type="transmembrane region" description="Helical" evidence="5">
    <location>
        <begin position="35"/>
        <end position="53"/>
    </location>
</feature>
<gene>
    <name evidence="7" type="ORF">SO3561_03269</name>
</gene>
<name>A0A250VCF9_STROL</name>
<reference evidence="8" key="1">
    <citation type="submission" date="2017-05" db="EMBL/GenBank/DDBJ databases">
        <title>Streptomyces olivochromogenes NBRC 3561 whole genome shotgun sequence.</title>
        <authorList>
            <person name="Dohra H."/>
            <person name="Kodani S."/>
        </authorList>
    </citation>
    <scope>NUCLEOTIDE SEQUENCE [LARGE SCALE GENOMIC DNA]</scope>
    <source>
        <strain evidence="8">NBRC 3561</strain>
    </source>
</reference>
<dbReference type="RefSeq" id="WP_067370820.1">
    <property type="nucleotide sequence ID" value="NZ_BDQI01000005.1"/>
</dbReference>
<evidence type="ECO:0000256" key="4">
    <source>
        <dbReference type="SAM" id="MobiDB-lite"/>
    </source>
</evidence>
<evidence type="ECO:0000256" key="3">
    <source>
        <dbReference type="ARBA" id="ARBA00023012"/>
    </source>
</evidence>
<evidence type="ECO:0000256" key="1">
    <source>
        <dbReference type="ARBA" id="ARBA00022679"/>
    </source>
</evidence>
<feature type="transmembrane region" description="Helical" evidence="5">
    <location>
        <begin position="161"/>
        <end position="180"/>
    </location>
</feature>
<keyword evidence="5" id="KW-1133">Transmembrane helix</keyword>
<comment type="caution">
    <text evidence="7">The sequence shown here is derived from an EMBL/GenBank/DDBJ whole genome shotgun (WGS) entry which is preliminary data.</text>
</comment>
<evidence type="ECO:0000313" key="7">
    <source>
        <dbReference type="EMBL" id="GAX51762.1"/>
    </source>
</evidence>
<keyword evidence="2 7" id="KW-0418">Kinase</keyword>
<dbReference type="Proteomes" id="UP000217446">
    <property type="component" value="Unassembled WGS sequence"/>
</dbReference>
<accession>A0A250VCF9</accession>
<keyword evidence="5" id="KW-0472">Membrane</keyword>
<dbReference type="SUPFAM" id="SSF55874">
    <property type="entry name" value="ATPase domain of HSP90 chaperone/DNA topoisomerase II/histidine kinase"/>
    <property type="match status" value="1"/>
</dbReference>
<dbReference type="Pfam" id="PF07730">
    <property type="entry name" value="HisKA_3"/>
    <property type="match status" value="1"/>
</dbReference>
<proteinExistence type="predicted"/>
<keyword evidence="5" id="KW-0812">Transmembrane</keyword>
<evidence type="ECO:0000256" key="5">
    <source>
        <dbReference type="SAM" id="Phobius"/>
    </source>
</evidence>
<dbReference type="STRING" id="1963.AQJ27_20420"/>
<dbReference type="InterPro" id="IPR050482">
    <property type="entry name" value="Sensor_HK_TwoCompSys"/>
</dbReference>
<evidence type="ECO:0000256" key="2">
    <source>
        <dbReference type="ARBA" id="ARBA00022777"/>
    </source>
</evidence>
<dbReference type="Gene3D" id="1.20.5.1930">
    <property type="match status" value="1"/>
</dbReference>
<protein>
    <submittedName>
        <fullName evidence="7">Two-component sensor histidine kinase</fullName>
    </submittedName>
</protein>
<dbReference type="Gene3D" id="3.30.565.10">
    <property type="entry name" value="Histidine kinase-like ATPase, C-terminal domain"/>
    <property type="match status" value="1"/>
</dbReference>
<evidence type="ECO:0000259" key="6">
    <source>
        <dbReference type="Pfam" id="PF07730"/>
    </source>
</evidence>
<keyword evidence="3" id="KW-0902">Two-component regulatory system</keyword>
<dbReference type="InterPro" id="IPR011712">
    <property type="entry name" value="Sig_transdc_His_kin_sub3_dim/P"/>
</dbReference>
<feature type="domain" description="Signal transduction histidine kinase subgroup 3 dimerisation and phosphoacceptor" evidence="6">
    <location>
        <begin position="201"/>
        <end position="267"/>
    </location>
</feature>
<feature type="transmembrane region" description="Helical" evidence="5">
    <location>
        <begin position="117"/>
        <end position="141"/>
    </location>
</feature>
<dbReference type="GO" id="GO:0000155">
    <property type="term" value="F:phosphorelay sensor kinase activity"/>
    <property type="evidence" value="ECO:0007669"/>
    <property type="project" value="InterPro"/>
</dbReference>